<protein>
    <recommendedName>
        <fullName evidence="4">Malonyl CoA-acyl carrier protein transacylase</fullName>
        <ecNumber evidence="4">2.3.1.39</ecNumber>
    </recommendedName>
</protein>
<dbReference type="NCBIfam" id="TIGR00128">
    <property type="entry name" value="fabD"/>
    <property type="match status" value="1"/>
</dbReference>
<dbReference type="SUPFAM" id="SSF55048">
    <property type="entry name" value="Probable ACP-binding domain of malonyl-CoA ACP transacylase"/>
    <property type="match status" value="1"/>
</dbReference>
<dbReference type="EC" id="2.3.1.39" evidence="4"/>
<dbReference type="Gene3D" id="3.40.366.10">
    <property type="entry name" value="Malonyl-Coenzyme A Acyl Carrier Protein, domain 2"/>
    <property type="match status" value="1"/>
</dbReference>
<comment type="caution">
    <text evidence="6">The sequence shown here is derived from an EMBL/GenBank/DDBJ whole genome shotgun (WGS) entry which is preliminary data.</text>
</comment>
<comment type="similarity">
    <text evidence="4">Belongs to the fabD family.</text>
</comment>
<name>A0ABT2EM54_9BACT</name>
<dbReference type="InterPro" id="IPR014043">
    <property type="entry name" value="Acyl_transferase_dom"/>
</dbReference>
<dbReference type="PANTHER" id="PTHR42681">
    <property type="entry name" value="MALONYL-COA-ACYL CARRIER PROTEIN TRANSACYLASE, MITOCHONDRIAL"/>
    <property type="match status" value="1"/>
</dbReference>
<keyword evidence="7" id="KW-1185">Reference proteome</keyword>
<dbReference type="Pfam" id="PF00698">
    <property type="entry name" value="Acyl_transf_1"/>
    <property type="match status" value="1"/>
</dbReference>
<dbReference type="EMBL" id="JANUCP010000002">
    <property type="protein sequence ID" value="MCS3919027.1"/>
    <property type="molecule type" value="Genomic_DNA"/>
</dbReference>
<dbReference type="InterPro" id="IPR016036">
    <property type="entry name" value="Malonyl_transacylase_ACP-bd"/>
</dbReference>
<dbReference type="SUPFAM" id="SSF52151">
    <property type="entry name" value="FabD/lysophospholipase-like"/>
    <property type="match status" value="1"/>
</dbReference>
<dbReference type="GO" id="GO:0004314">
    <property type="term" value="F:[acyl-carrier-protein] S-malonyltransferase activity"/>
    <property type="evidence" value="ECO:0007669"/>
    <property type="project" value="UniProtKB-EC"/>
</dbReference>
<evidence type="ECO:0000256" key="1">
    <source>
        <dbReference type="ARBA" id="ARBA00022679"/>
    </source>
</evidence>
<evidence type="ECO:0000313" key="7">
    <source>
        <dbReference type="Proteomes" id="UP001204798"/>
    </source>
</evidence>
<dbReference type="InterPro" id="IPR050858">
    <property type="entry name" value="Mal-CoA-ACP_Trans/PKS_FabD"/>
</dbReference>
<reference evidence="6 7" key="1">
    <citation type="submission" date="2022-08" db="EMBL/GenBank/DDBJ databases">
        <title>Bacterial and archaeal communities from various locations to study Microbial Dark Matter (Phase II).</title>
        <authorList>
            <person name="Stepanauskas R."/>
        </authorList>
    </citation>
    <scope>NUCLEOTIDE SEQUENCE [LARGE SCALE GENOMIC DNA]</scope>
    <source>
        <strain evidence="6 7">PD1</strain>
    </source>
</reference>
<dbReference type="InterPro" id="IPR024925">
    <property type="entry name" value="Malonyl_CoA-ACP_transAc"/>
</dbReference>
<evidence type="ECO:0000259" key="5">
    <source>
        <dbReference type="SMART" id="SM00827"/>
    </source>
</evidence>
<evidence type="ECO:0000313" key="6">
    <source>
        <dbReference type="EMBL" id="MCS3919027.1"/>
    </source>
</evidence>
<keyword evidence="2 4" id="KW-0012">Acyltransferase</keyword>
<dbReference type="RefSeq" id="WP_259095106.1">
    <property type="nucleotide sequence ID" value="NZ_CP130454.1"/>
</dbReference>
<accession>A0ABT2EM54</accession>
<dbReference type="PIRSF" id="PIRSF000446">
    <property type="entry name" value="Mct"/>
    <property type="match status" value="1"/>
</dbReference>
<organism evidence="6 7">
    <name type="scientific">Candidatus Fervidibacter sacchari</name>
    <dbReference type="NCBI Taxonomy" id="1448929"/>
    <lineage>
        <taxon>Bacteria</taxon>
        <taxon>Candidatus Fervidibacterota</taxon>
        <taxon>Candidatus Fervidibacter</taxon>
    </lineage>
</organism>
<dbReference type="Proteomes" id="UP001204798">
    <property type="component" value="Unassembled WGS sequence"/>
</dbReference>
<evidence type="ECO:0000256" key="4">
    <source>
        <dbReference type="PIRNR" id="PIRNR000446"/>
    </source>
</evidence>
<sequence>MALAFLFPGQGAQRVGMGKSLLKAFPELQEFYKLADKVTGRPISKLCFEGPDEELTQTVNAQPAIFTTCFVCWVLVSERGLQPKFVAGHSLGEWTAVVASGALEFEDGLRLVAKRGELMQQAPAGSMAAVLGASLEQVEKLCQAASEKGVITIANYNAPDQIVISGEVAAVEYAIQIARQFGAVKAVPLKVSGAFHSPLMDGAKEQFRQYVEQTDFKDPEVPVVANVTGQPVTDGSEMKRLLIEQLTSPVRWVDCVRTMHENGVKVFIELGPGRILSGLIRRTVPDAVTFCVEDPKSFEETVNALENM</sequence>
<dbReference type="SMART" id="SM00827">
    <property type="entry name" value="PKS_AT"/>
    <property type="match status" value="1"/>
</dbReference>
<proteinExistence type="inferred from homology"/>
<feature type="domain" description="Malonyl-CoA:ACP transacylase (MAT)" evidence="5">
    <location>
        <begin position="6"/>
        <end position="297"/>
    </location>
</feature>
<dbReference type="InterPro" id="IPR004410">
    <property type="entry name" value="Malonyl_CoA-ACP_transAc_FabD"/>
</dbReference>
<dbReference type="Gene3D" id="3.30.70.250">
    <property type="entry name" value="Malonyl-CoA ACP transacylase, ACP-binding"/>
    <property type="match status" value="1"/>
</dbReference>
<dbReference type="PANTHER" id="PTHR42681:SF1">
    <property type="entry name" value="MALONYL-COA-ACYL CARRIER PROTEIN TRANSACYLASE, MITOCHONDRIAL"/>
    <property type="match status" value="1"/>
</dbReference>
<gene>
    <name evidence="6" type="ORF">M2350_001427</name>
</gene>
<keyword evidence="1 4" id="KW-0808">Transferase</keyword>
<dbReference type="InterPro" id="IPR001227">
    <property type="entry name" value="Ac_transferase_dom_sf"/>
</dbReference>
<evidence type="ECO:0000256" key="3">
    <source>
        <dbReference type="ARBA" id="ARBA00048462"/>
    </source>
</evidence>
<dbReference type="InterPro" id="IPR016035">
    <property type="entry name" value="Acyl_Trfase/lysoPLipase"/>
</dbReference>
<comment type="catalytic activity">
    <reaction evidence="3 4">
        <text>holo-[ACP] + malonyl-CoA = malonyl-[ACP] + CoA</text>
        <dbReference type="Rhea" id="RHEA:41792"/>
        <dbReference type="Rhea" id="RHEA-COMP:9623"/>
        <dbReference type="Rhea" id="RHEA-COMP:9685"/>
        <dbReference type="ChEBI" id="CHEBI:57287"/>
        <dbReference type="ChEBI" id="CHEBI:57384"/>
        <dbReference type="ChEBI" id="CHEBI:64479"/>
        <dbReference type="ChEBI" id="CHEBI:78449"/>
        <dbReference type="EC" id="2.3.1.39"/>
    </reaction>
</comment>
<evidence type="ECO:0000256" key="2">
    <source>
        <dbReference type="ARBA" id="ARBA00023315"/>
    </source>
</evidence>